<keyword evidence="2 5" id="KW-0812">Transmembrane</keyword>
<dbReference type="InterPro" id="IPR006977">
    <property type="entry name" value="Yip1_dom"/>
</dbReference>
<organism evidence="7 8">
    <name type="scientific">Natrarchaeobius chitinivorans</name>
    <dbReference type="NCBI Taxonomy" id="1679083"/>
    <lineage>
        <taxon>Archaea</taxon>
        <taxon>Methanobacteriati</taxon>
        <taxon>Methanobacteriota</taxon>
        <taxon>Stenosarchaea group</taxon>
        <taxon>Halobacteria</taxon>
        <taxon>Halobacteriales</taxon>
        <taxon>Natrialbaceae</taxon>
        <taxon>Natrarchaeobius</taxon>
    </lineage>
</organism>
<evidence type="ECO:0000259" key="6">
    <source>
        <dbReference type="Pfam" id="PF04893"/>
    </source>
</evidence>
<evidence type="ECO:0000256" key="1">
    <source>
        <dbReference type="ARBA" id="ARBA00004141"/>
    </source>
</evidence>
<dbReference type="EMBL" id="REFZ01000002">
    <property type="protein sequence ID" value="RQH02640.1"/>
    <property type="molecule type" value="Genomic_DNA"/>
</dbReference>
<dbReference type="OrthoDB" id="196456at2157"/>
<comment type="caution">
    <text evidence="7">The sequence shown here is derived from an EMBL/GenBank/DDBJ whole genome shotgun (WGS) entry which is preliminary data.</text>
</comment>
<feature type="transmembrane region" description="Helical" evidence="5">
    <location>
        <begin position="188"/>
        <end position="211"/>
    </location>
</feature>
<gene>
    <name evidence="7" type="ORF">EA472_04915</name>
</gene>
<feature type="transmembrane region" description="Helical" evidence="5">
    <location>
        <begin position="63"/>
        <end position="87"/>
    </location>
</feature>
<accession>A0A3N6PM64</accession>
<proteinExistence type="predicted"/>
<sequence>MATGFIADPERFLQKKAATGRLWIPSLFAMLVGLSLLSQTWLIRVQLGGEFLRVIDALIIWGMYRVIEGFVIWIYFIVAFWLMGIALGGKPLLGHVIRVAGWGLPPFIVAGLIWGVGYYYALRDATLLEYDLLGIEAEWNLLADYKAQAVGDPYLVGATALGSLVLVISGYIWVNGVTTACDLDRRKATIAVAVPLLLYVLYRFLAIMGVLPGP</sequence>
<feature type="transmembrane region" description="Helical" evidence="5">
    <location>
        <begin position="22"/>
        <end position="43"/>
    </location>
</feature>
<keyword evidence="3 5" id="KW-1133">Transmembrane helix</keyword>
<keyword evidence="8" id="KW-1185">Reference proteome</keyword>
<comment type="subcellular location">
    <subcellularLocation>
        <location evidence="1">Membrane</location>
        <topology evidence="1">Multi-pass membrane protein</topology>
    </subcellularLocation>
</comment>
<evidence type="ECO:0000256" key="5">
    <source>
        <dbReference type="SAM" id="Phobius"/>
    </source>
</evidence>
<reference evidence="7 8" key="1">
    <citation type="submission" date="2018-10" db="EMBL/GenBank/DDBJ databases">
        <title>Natrarchaeobius chitinivorans gen. nov., sp. nov., and Natrarchaeobius haloalkaliphilus sp. nov., alkaliphilic, chitin-utilizing haloarchaea from hypersaline alkaline lakes.</title>
        <authorList>
            <person name="Sorokin D.Y."/>
            <person name="Elcheninov A.G."/>
            <person name="Kostrikina N.A."/>
            <person name="Bale N.J."/>
            <person name="Sinninghe Damste J.S."/>
            <person name="Khijniak T.V."/>
            <person name="Kublanov I.V."/>
            <person name="Toshchakov S.V."/>
        </authorList>
    </citation>
    <scope>NUCLEOTIDE SEQUENCE [LARGE SCALE GENOMIC DNA]</scope>
    <source>
        <strain evidence="7 8">AArcht7</strain>
    </source>
</reference>
<evidence type="ECO:0000256" key="3">
    <source>
        <dbReference type="ARBA" id="ARBA00022989"/>
    </source>
</evidence>
<evidence type="ECO:0000313" key="7">
    <source>
        <dbReference type="EMBL" id="RQH02640.1"/>
    </source>
</evidence>
<protein>
    <recommendedName>
        <fullName evidence="6">Yip1 domain-containing protein</fullName>
    </recommendedName>
</protein>
<feature type="domain" description="Yip1" evidence="6">
    <location>
        <begin position="4"/>
        <end position="202"/>
    </location>
</feature>
<name>A0A3N6PM64_NATCH</name>
<dbReference type="GO" id="GO:0016020">
    <property type="term" value="C:membrane"/>
    <property type="evidence" value="ECO:0007669"/>
    <property type="project" value="UniProtKB-SubCell"/>
</dbReference>
<evidence type="ECO:0000256" key="4">
    <source>
        <dbReference type="ARBA" id="ARBA00023136"/>
    </source>
</evidence>
<dbReference type="AlphaFoldDB" id="A0A3N6PM64"/>
<feature type="transmembrane region" description="Helical" evidence="5">
    <location>
        <begin position="154"/>
        <end position="176"/>
    </location>
</feature>
<keyword evidence="4 5" id="KW-0472">Membrane</keyword>
<dbReference type="Pfam" id="PF04893">
    <property type="entry name" value="Yip1"/>
    <property type="match status" value="1"/>
</dbReference>
<evidence type="ECO:0000313" key="8">
    <source>
        <dbReference type="Proteomes" id="UP000281431"/>
    </source>
</evidence>
<evidence type="ECO:0000256" key="2">
    <source>
        <dbReference type="ARBA" id="ARBA00022692"/>
    </source>
</evidence>
<feature type="transmembrane region" description="Helical" evidence="5">
    <location>
        <begin position="99"/>
        <end position="121"/>
    </location>
</feature>
<dbReference type="Proteomes" id="UP000281431">
    <property type="component" value="Unassembled WGS sequence"/>
</dbReference>